<evidence type="ECO:0000259" key="2">
    <source>
        <dbReference type="Pfam" id="PF14534"/>
    </source>
</evidence>
<name>A0A328BT04_9BACT</name>
<feature type="chain" id="PRO_5016352254" description="DUF4440 domain-containing protein" evidence="1">
    <location>
        <begin position="28"/>
        <end position="160"/>
    </location>
</feature>
<dbReference type="Proteomes" id="UP000248553">
    <property type="component" value="Unassembled WGS sequence"/>
</dbReference>
<proteinExistence type="predicted"/>
<feature type="domain" description="DUF4440" evidence="2">
    <location>
        <begin position="59"/>
        <end position="141"/>
    </location>
</feature>
<keyword evidence="4" id="KW-1185">Reference proteome</keyword>
<gene>
    <name evidence="3" type="ORF">DLM85_06235</name>
</gene>
<evidence type="ECO:0000313" key="3">
    <source>
        <dbReference type="EMBL" id="RAK70430.1"/>
    </source>
</evidence>
<sequence length="160" mass="17458">MGQLNPMPMKAPLLSALLLPLATAAYAQMDTLSYPAERQQIRALLHQPGGYHPTTACRDMVAVGPKGDISFSEAEWRAAQAKEKLVFKSISIVPGSEIIRVYNASSAVVNWLADVRLTVAGQDVALKVRRLEVYIKQGGNWCRVAGQGTQVNEQLFPVKP</sequence>
<feature type="signal peptide" evidence="1">
    <location>
        <begin position="1"/>
        <end position="27"/>
    </location>
</feature>
<dbReference type="InterPro" id="IPR032710">
    <property type="entry name" value="NTF2-like_dom_sf"/>
</dbReference>
<reference evidence="4" key="1">
    <citation type="submission" date="2018-05" db="EMBL/GenBank/DDBJ databases">
        <authorList>
            <person name="Nie L."/>
        </authorList>
    </citation>
    <scope>NUCLEOTIDE SEQUENCE [LARGE SCALE GENOMIC DNA]</scope>
    <source>
        <strain evidence="4">NL</strain>
    </source>
</reference>
<comment type="caution">
    <text evidence="3">The sequence shown here is derived from an EMBL/GenBank/DDBJ whole genome shotgun (WGS) entry which is preliminary data.</text>
</comment>
<dbReference type="SUPFAM" id="SSF54427">
    <property type="entry name" value="NTF2-like"/>
    <property type="match status" value="1"/>
</dbReference>
<evidence type="ECO:0000313" key="4">
    <source>
        <dbReference type="Proteomes" id="UP000248553"/>
    </source>
</evidence>
<evidence type="ECO:0000256" key="1">
    <source>
        <dbReference type="SAM" id="SignalP"/>
    </source>
</evidence>
<dbReference type="Pfam" id="PF14534">
    <property type="entry name" value="DUF4440"/>
    <property type="match status" value="1"/>
</dbReference>
<accession>A0A328BT04</accession>
<keyword evidence="1" id="KW-0732">Signal</keyword>
<dbReference type="AlphaFoldDB" id="A0A328BT04"/>
<dbReference type="InterPro" id="IPR027843">
    <property type="entry name" value="DUF4440"/>
</dbReference>
<dbReference type="EMBL" id="QHKM01000001">
    <property type="protein sequence ID" value="RAK70430.1"/>
    <property type="molecule type" value="Genomic_DNA"/>
</dbReference>
<dbReference type="Gene3D" id="3.10.450.50">
    <property type="match status" value="1"/>
</dbReference>
<organism evidence="3 4">
    <name type="scientific">Hymenobacter edaphi</name>
    <dbReference type="NCBI Taxonomy" id="2211146"/>
    <lineage>
        <taxon>Bacteria</taxon>
        <taxon>Pseudomonadati</taxon>
        <taxon>Bacteroidota</taxon>
        <taxon>Cytophagia</taxon>
        <taxon>Cytophagales</taxon>
        <taxon>Hymenobacteraceae</taxon>
        <taxon>Hymenobacter</taxon>
    </lineage>
</organism>
<protein>
    <recommendedName>
        <fullName evidence="2">DUF4440 domain-containing protein</fullName>
    </recommendedName>
</protein>